<dbReference type="OMA" id="KYACHEL"/>
<gene>
    <name evidence="3" type="ORF">HMPREF1544_09115</name>
</gene>
<dbReference type="eggNOG" id="ENOG502QT0W">
    <property type="taxonomic scope" value="Eukaryota"/>
</dbReference>
<dbReference type="InterPro" id="IPR003903">
    <property type="entry name" value="UIM_dom"/>
</dbReference>
<feature type="region of interest" description="Disordered" evidence="2">
    <location>
        <begin position="125"/>
        <end position="145"/>
    </location>
</feature>
<dbReference type="VEuPathDB" id="FungiDB:HMPREF1544_09115"/>
<evidence type="ECO:0000256" key="1">
    <source>
        <dbReference type="SAM" id="Coils"/>
    </source>
</evidence>
<feature type="coiled-coil region" evidence="1">
    <location>
        <begin position="66"/>
        <end position="93"/>
    </location>
</feature>
<feature type="coiled-coil region" evidence="1">
    <location>
        <begin position="1506"/>
        <end position="1537"/>
    </location>
</feature>
<sequence length="2311" mass="258411">MPFISLLKESFATAPIEDRQAVVDKLAAANTEDASYYQGLILLQKIYEQVMKHDEPVTPRQATDEEKELSKQMKDLLAKLNNHSRRFQELSTRFYLLIYPFETSTSIEFIKKGLHLDMLDIKKPAATQEQDSPPTMTAAPVSNKSTAPCNLDSALIDGEYLIKQSFKEFSSSTDGYAVLDLETLSLPHVASDANLWQSLSQNEQVALLKKLVNTPSERAFGSDVMQRLATLWKQQPADANWELEHLPFYNFTLNQLDQLVQAIPETVFLHESFVEAYMDKLVPAEYGNMDSISFWDDDTNILGAYLSRLDAFAEKLPSIYFNVNAAIKFHKLRIDIVRQDYSEERLLNYLSISSNNNNNAQALSPVPSRSGVFGFFSGTSNNAPSLDNINKSVALPLLGPCVISDSDKRLVVQEYLTGLVAHEKLTASMETLGAYLDYHNVLKPMFAEIMLTTPSDGANTTTQHTSWAKTLGNHAYEALVAKSFVSFSSSTLNTSIKRKPSDVIKLQIKTKNIPRLAIRVFQIDTENYWRIHLDDDDSVAANSNINLDGLCPTFEKDLDYSSEPALVVKTSDFVFGQDGLAADVFEGRGLWVVEFVGGQHQCRVIVQKGYLRHVMQETPAGHVARIISEDGQIVNKAKIWYNNRYYEADDASNVLIPYLPHDDFSKMSKMILISEDDKFCEPASFYHQTEQYALEACFYVNPEMVNVNKKATVIVIPKLTLNGIPVSLSLLQEKLALSVNCTNSSDVKTSSTCQNIDSNPSYVCFDFIVPEQLTQVEFHLRGKIKGIDGTLHDLDADRTISFNTNASNSGIPSSAQLSRANGTYSIHVFGKNGEIKKDFEVSLRFKHAFVNRSIEVLLKTDQQGVIELGELKGIQWLEYTNSYSTYKQWVLRDDAKSSLPPAIHVSAEKEFVISCPTHLPESLYSLYTTGIRSTLIKDVSCMIQKGDGYITISGLPEGDYTLHIPSSSGSMEYINCTVIQGLGDGAQQALWSNWLFGETQRGKQNGSVLTKPLTISSKSISDESIQLQVHNGSSAKTFVIVTTSTFIPSSNDTLISQLFDKRSLSRPLLQQDESSSTRSIFLNDKRIGEEYQYILNRARAEKWVGSNLTKPSLLMYPKKNASTASNARHLERDMDNIQNANSRMKNMKRMMCSSQAYALGGAHCDMLMSSVGEMADSSLAFLDHQSPILVFSVPADGVIDIDRSSLGFGGKLLQAVVISGEQTAYQQTVIEENASLKRKDLCQSESSNKALIRSKVISKVLPNDALTLNTHEYETIDSFEKLFDTVKTISPVGQPFADKFYFFKTWPSLDMASKLELHDKHVCHEFNLWLKKKDAVFFDAHVKPALQSKIQKSFMDLYLLDQDVSLYQRDLYQFNQLSSVEKALCATTLSKEFMQTVLRSFKESFDDQKLDSRSDAIFDSVLAHSAAAAAAIMAEDSVVMTEAAMMVSAPESAQPPPPPSVAMYARSAPKMLSATTTSGASFNATSPQYSPASPGFGAGSFGGGAYSQQDDDDEEMEEAIEEAVQELREKAKEQRNNATYKYTEPTSEWVETGYFYQDQVPLKQFWIDYLQHHIQGDDYFLSENFIYCLDSQAELFYVLTLMDLPFSSHVDWKIDASGDKDAQSSLVISAAAQPLMVFYRTLTENQDDSFTNNSDHHLMLGQEIFVHDPAASIDSEECVKVNPSTQALETCVEYGSHLIISNVSSKPLTCQVTVQVPTGSVPTQTTTYCKSSTIRIEPYSTWHQVVGTFYFPNAGEYAIVPVTVSTSSGDELIGMIDATDIRVIEPSSTAEAADGTVSDLSSTSQSWSAIASSGSNEQVIAFLNAYRKLDKLDFSLISWRMNSRDFARSVFDTLKNRYFFTQEVWKYGVSHQFDDIIRDLLLFQSDALLSQVGQVFESPLVVSNGLEQHELLVFDYYPLLNARAHPLKPTPEILNRQFYQQYDKFLDYLSLKTSAPSDADLVILTLYLLLQDRIGEAQTTFARIQDNVNATHQVQLDYLDVYLKTRMPVSSDMRQLDLQSIKDITSKYKDFGVAKWRQLFAHLHDFVCEVEQGSLAMSDNAASQTKRILSEPILEFQVDQRRSELIVQYANITSIDIKYYDMNIEVMFSNNPFMNSSTDKTSGENFNWIKPSYAVTMDLPGPTTAAAAQEQLEPQQEDDEDFGMIGVGQVNALQTVKIPLDGDNKNVFVEISSGSIKRRQAYYANRLYTHLSESFGVVRVMSEKTKRPLAGAYVKVYARLKQGGVIHFWKDGYTGLNGVFDYVGVTEGNQLTGSNEQLKDLMMNKVDKLSILILSAEEGATVKEAYPPNAA</sequence>
<keyword evidence="4" id="KW-1185">Reference proteome</keyword>
<dbReference type="Proteomes" id="UP000014254">
    <property type="component" value="Unassembled WGS sequence"/>
</dbReference>
<dbReference type="InParanoid" id="S2J751"/>
<name>S2J751_MUCC1</name>
<reference evidence="4" key="1">
    <citation type="submission" date="2013-05" db="EMBL/GenBank/DDBJ databases">
        <title>The Genome sequence of Mucor circinelloides f. circinelloides 1006PhL.</title>
        <authorList>
            <consortium name="The Broad Institute Genomics Platform"/>
            <person name="Cuomo C."/>
            <person name="Earl A."/>
            <person name="Findley K."/>
            <person name="Lee S.C."/>
            <person name="Walker B."/>
            <person name="Young S."/>
            <person name="Zeng Q."/>
            <person name="Gargeya S."/>
            <person name="Fitzgerald M."/>
            <person name="Haas B."/>
            <person name="Abouelleil A."/>
            <person name="Allen A.W."/>
            <person name="Alvarado L."/>
            <person name="Arachchi H.M."/>
            <person name="Berlin A.M."/>
            <person name="Chapman S.B."/>
            <person name="Gainer-Dewar J."/>
            <person name="Goldberg J."/>
            <person name="Griggs A."/>
            <person name="Gujja S."/>
            <person name="Hansen M."/>
            <person name="Howarth C."/>
            <person name="Imamovic A."/>
            <person name="Ireland A."/>
            <person name="Larimer J."/>
            <person name="McCowan C."/>
            <person name="Murphy C."/>
            <person name="Pearson M."/>
            <person name="Poon T.W."/>
            <person name="Priest M."/>
            <person name="Roberts A."/>
            <person name="Saif S."/>
            <person name="Shea T."/>
            <person name="Sisk P."/>
            <person name="Sykes S."/>
            <person name="Wortman J."/>
            <person name="Nusbaum C."/>
            <person name="Birren B."/>
        </authorList>
    </citation>
    <scope>NUCLEOTIDE SEQUENCE [LARGE SCALE GENOMIC DNA]</scope>
    <source>
        <strain evidence="4">1006PhL</strain>
    </source>
</reference>
<evidence type="ECO:0000256" key="2">
    <source>
        <dbReference type="SAM" id="MobiDB-lite"/>
    </source>
</evidence>
<proteinExistence type="predicted"/>
<dbReference type="OrthoDB" id="17798at2759"/>
<protein>
    <submittedName>
        <fullName evidence="3">Uncharacterized protein</fullName>
    </submittedName>
</protein>
<evidence type="ECO:0000313" key="3">
    <source>
        <dbReference type="EMBL" id="EPB84127.1"/>
    </source>
</evidence>
<evidence type="ECO:0000313" key="4">
    <source>
        <dbReference type="Proteomes" id="UP000014254"/>
    </source>
</evidence>
<organism evidence="3 4">
    <name type="scientific">Mucor circinelloides f. circinelloides (strain 1006PhL)</name>
    <name type="common">Mucormycosis agent</name>
    <name type="synonym">Calyptromyces circinelloides</name>
    <dbReference type="NCBI Taxonomy" id="1220926"/>
    <lineage>
        <taxon>Eukaryota</taxon>
        <taxon>Fungi</taxon>
        <taxon>Fungi incertae sedis</taxon>
        <taxon>Mucoromycota</taxon>
        <taxon>Mucoromycotina</taxon>
        <taxon>Mucoromycetes</taxon>
        <taxon>Mucorales</taxon>
        <taxon>Mucorineae</taxon>
        <taxon>Mucoraceae</taxon>
        <taxon>Mucor</taxon>
    </lineage>
</organism>
<dbReference type="PROSITE" id="PS50330">
    <property type="entry name" value="UIM"/>
    <property type="match status" value="1"/>
</dbReference>
<feature type="compositionally biased region" description="Polar residues" evidence="2">
    <location>
        <begin position="127"/>
        <end position="145"/>
    </location>
</feature>
<accession>S2J751</accession>
<dbReference type="EMBL" id="KE124048">
    <property type="protein sequence ID" value="EPB84127.1"/>
    <property type="molecule type" value="Genomic_DNA"/>
</dbReference>
<keyword evidence="1" id="KW-0175">Coiled coil</keyword>
<dbReference type="STRING" id="1220926.S2J751"/>